<evidence type="ECO:0000256" key="2">
    <source>
        <dbReference type="SAM" id="Phobius"/>
    </source>
</evidence>
<accession>A0A9K3CQ37</accession>
<feature type="region of interest" description="Disordered" evidence="1">
    <location>
        <begin position="1694"/>
        <end position="1736"/>
    </location>
</feature>
<organism evidence="3 4">
    <name type="scientific">Kipferlia bialata</name>
    <dbReference type="NCBI Taxonomy" id="797122"/>
    <lineage>
        <taxon>Eukaryota</taxon>
        <taxon>Metamonada</taxon>
        <taxon>Carpediemonas-like organisms</taxon>
        <taxon>Kipferlia</taxon>
    </lineage>
</organism>
<dbReference type="EMBL" id="BDIP01000142">
    <property type="protein sequence ID" value="GIQ80315.1"/>
    <property type="molecule type" value="Genomic_DNA"/>
</dbReference>
<feature type="transmembrane region" description="Helical" evidence="2">
    <location>
        <begin position="1672"/>
        <end position="1692"/>
    </location>
</feature>
<feature type="compositionally biased region" description="Basic residues" evidence="1">
    <location>
        <begin position="1698"/>
        <end position="1736"/>
    </location>
</feature>
<gene>
    <name evidence="3" type="ORF">KIPB_001093</name>
</gene>
<protein>
    <submittedName>
        <fullName evidence="3">Uncharacterized protein</fullName>
    </submittedName>
</protein>
<evidence type="ECO:0000256" key="1">
    <source>
        <dbReference type="SAM" id="MobiDB-lite"/>
    </source>
</evidence>
<reference evidence="3 4" key="1">
    <citation type="journal article" date="2018" name="PLoS ONE">
        <title>The draft genome of Kipferlia bialata reveals reductive genome evolution in fornicate parasites.</title>
        <authorList>
            <person name="Tanifuji G."/>
            <person name="Takabayashi S."/>
            <person name="Kume K."/>
            <person name="Takagi M."/>
            <person name="Nakayama T."/>
            <person name="Kamikawa R."/>
            <person name="Inagaki Y."/>
            <person name="Hashimoto T."/>
        </authorList>
    </citation>
    <scope>NUCLEOTIDE SEQUENCE [LARGE SCALE GENOMIC DNA]</scope>
    <source>
        <strain evidence="3">NY0173</strain>
    </source>
</reference>
<dbReference type="Proteomes" id="UP000265618">
    <property type="component" value="Unassembled WGS sequence"/>
</dbReference>
<keyword evidence="4" id="KW-1185">Reference proteome</keyword>
<keyword evidence="2" id="KW-0812">Transmembrane</keyword>
<evidence type="ECO:0000313" key="4">
    <source>
        <dbReference type="Proteomes" id="UP000265618"/>
    </source>
</evidence>
<name>A0A9K3CQ37_9EUKA</name>
<keyword evidence="2" id="KW-1133">Transmembrane helix</keyword>
<evidence type="ECO:0000313" key="3">
    <source>
        <dbReference type="EMBL" id="GIQ80315.1"/>
    </source>
</evidence>
<keyword evidence="2" id="KW-0472">Membrane</keyword>
<comment type="caution">
    <text evidence="3">The sequence shown here is derived from an EMBL/GenBank/DDBJ whole genome shotgun (WGS) entry which is preliminary data.</text>
</comment>
<proteinExistence type="predicted"/>
<sequence>MLSLTPRYSFAVDTTTEIVVFRTTYEATWFFGSGSNLIEKTISYELTGDFTAEDWYRDLTFPAPTDAPAQSTIALRVPGTTTELWSADVATVAPSVRVVRGVYDAALTVGECTIVNASEQFNDDDLPSLTYWATLTKSVGSLSGTVTGSITYTDDCVAYTSQVVDTISVEMPLAHVYNVEFTKTGETSETYTQLVSGGSAEEPARYDTFGDSTYALLGDFPLNGEATVDMRSFDIPTGWQIAETGSLTNAFVASYGLSATCVAVATTGGYTGLTPVSLDTCTPGDVTVDGDTVTMGTSTTRLVIVKDATVDETTPIVDASNTVVYDDVSYVAMGAVLPEATDAPTSSTRLSLLPTGYGKVYTFPAEALRGSLYRLGASCLVLGDGSSVDAITGEVCETSGQLVEVGDYLGTANAEDRVLLSKADTVTAADWSVDGAATPTNPLVFKGMNYAILDDTEGTVPRHMPTGWSLADADTMGFSYVASALAAEDYKCISGAERSVQTVYTTETCEADAAGVSYITIDGEEAAYTESTDSRVVVVQEAELHAKCQVFGAGHVHTNNGHLMTYQGAGEIVVLAHDTTDFLTNFPEASNQSQNYGYDLHMGLAAEGNASVVDSIALKVYNDLTSSTSCTVGVTVESGVVSWFTKENTDAASVDPTMTSDAVSCSGNVDFAQVSVEGDVWTLRATNMIVDGDDKGVVVRAHVVDGSFTFDVSTGYAWPTASGFCGYVEEKNEADRTEDAYAMDLLANELTLDADNRYCTNCAAKLTPTATIFETAPTEVQRNEQSDDLATVTQTCSSTTLEDEYYTMCVIDSGLLNKDYANASVANFESLFDLEWEDERTICPMAAEPVYTYVMGLYEFALLDGGEVLRDMPFGCMANALRVPPGWSVAPKDDSAIAAIRLLPLSSSCVALADGVSYAVGTGLACSDDIVLVTDYPDAPEDEQDDAAVSSLAEMVADNSMPHEDPLGWFWTNSGERLTTSNVELIGDSDVIAINGKLASPVSDDADSEYYAIDITSTTGSAFKSVTVPSHQIKCSTESDLVFRVCAKVSEVDSLTYESIPESDDFSVIIDTTYRNPDMGDDDSEDLHIFGRHGYFDIGVADWQCREVRVPFVHPSLTPTTTTSSDAEKNEYMRDLIFYMNLQYKDWYTGSSITIPDVQFVVLPALVEDVDYIKDPSVSNWFVNDDGTIPIDFEYYGTIGHDLSSDDATLQPASIADGVPAFCDSYDTCVDFNTTVTFGTIYGDDYTGGHAEDEGYLHASALRLSAAATVTTVIDPDQVLGFTLYADILFNDGTASYGWMKYFDDETTDLLLPAQSSTGSGVRSVYVHVLSNSLLDVMRVTSLSLTPDNSVVDIPTETGMAHGDPHLSTLTGYTYDYQLPGEHILLETPYDDGNKLRVDMRAKSVAAEGDEDVTIAQAISIAYNAPDAGYMEDLGLSSWSFGSVLGVEVSDGLKVYFNDVLMSIGSIEPESDTTASYTLDTTGATLAVTMYALTVRDSTLADKDDMIALLELTAVSGLSLSCTINRSTYGIYYIDFAAGAGETFLTENAGNCSGCLGQCTSYDDDEAYIAAKILNESVPEAYVGPVGTSAYLPTQASDALATFSAWTTEEATEACSNLGLTTELTAVCITDAKAMGSLPSNLSAISSSTRYTSSITTAPEVEPTPEPTSYTWFYVGIGALVAVGGIVGAVMLTGGKKGPQKRAGKSSKKVSKKTSKKSSKSKAKKSHKSKRRVDVV</sequence>